<evidence type="ECO:0000256" key="1">
    <source>
        <dbReference type="ARBA" id="ARBA00023125"/>
    </source>
</evidence>
<dbReference type="HOGENOM" id="CLU_140230_5_0_3"/>
<sequence length="101" mass="11512">MMNNWKSTIHPGEILADELEEIDLTISQLAQKIYVSQETLYHIVQGDANLTGDIALKLGRFFNTGAELWMNLQKAYELDVARENLGNRLEEIILYQSISSL</sequence>
<organism evidence="3 4">
    <name type="scientific">Microcystis aeruginosa PCC 9807</name>
    <dbReference type="NCBI Taxonomy" id="1160283"/>
    <lineage>
        <taxon>Bacteria</taxon>
        <taxon>Bacillati</taxon>
        <taxon>Cyanobacteriota</taxon>
        <taxon>Cyanophyceae</taxon>
        <taxon>Oscillatoriophycideae</taxon>
        <taxon>Chroococcales</taxon>
        <taxon>Microcystaceae</taxon>
        <taxon>Microcystis</taxon>
    </lineage>
</organism>
<dbReference type="PANTHER" id="PTHR36924">
    <property type="entry name" value="ANTITOXIN HIGA-1"/>
    <property type="match status" value="1"/>
</dbReference>
<dbReference type="Proteomes" id="UP000003613">
    <property type="component" value="Unassembled WGS sequence"/>
</dbReference>
<keyword evidence="1" id="KW-0238">DNA-binding</keyword>
<dbReference type="InterPro" id="IPR013430">
    <property type="entry name" value="Toxin_antidote_HigA"/>
</dbReference>
<dbReference type="PANTHER" id="PTHR36924:SF1">
    <property type="entry name" value="ANTITOXIN HIGA-1"/>
    <property type="match status" value="1"/>
</dbReference>
<proteinExistence type="predicted"/>
<evidence type="ECO:0000313" key="3">
    <source>
        <dbReference type="EMBL" id="CCI14901.1"/>
    </source>
</evidence>
<dbReference type="PROSITE" id="PS50943">
    <property type="entry name" value="HTH_CROC1"/>
    <property type="match status" value="1"/>
</dbReference>
<dbReference type="EMBL" id="CAIM01000009">
    <property type="protein sequence ID" value="CCI14901.1"/>
    <property type="molecule type" value="Genomic_DNA"/>
</dbReference>
<accession>I4GYM7</accession>
<dbReference type="InterPro" id="IPR001387">
    <property type="entry name" value="Cro/C1-type_HTH"/>
</dbReference>
<evidence type="ECO:0000259" key="2">
    <source>
        <dbReference type="PROSITE" id="PS50943"/>
    </source>
</evidence>
<dbReference type="SUPFAM" id="SSF47413">
    <property type="entry name" value="lambda repressor-like DNA-binding domains"/>
    <property type="match status" value="1"/>
</dbReference>
<dbReference type="GO" id="GO:0003677">
    <property type="term" value="F:DNA binding"/>
    <property type="evidence" value="ECO:0007669"/>
    <property type="project" value="UniProtKB-KW"/>
</dbReference>
<feature type="domain" description="HTH cro/C1-type" evidence="2">
    <location>
        <begin position="15"/>
        <end position="68"/>
    </location>
</feature>
<reference evidence="3 4" key="1">
    <citation type="submission" date="2012-04" db="EMBL/GenBank/DDBJ databases">
        <authorList>
            <person name="Genoscope - CEA"/>
        </authorList>
    </citation>
    <scope>NUCLEOTIDE SEQUENCE [LARGE SCALE GENOMIC DNA]</scope>
    <source>
        <strain evidence="3 4">9807</strain>
    </source>
</reference>
<dbReference type="InterPro" id="IPR010982">
    <property type="entry name" value="Lambda_DNA-bd_dom_sf"/>
</dbReference>
<name>I4GYM7_MICAE</name>
<dbReference type="Gene3D" id="1.10.260.40">
    <property type="entry name" value="lambda repressor-like DNA-binding domains"/>
    <property type="match status" value="1"/>
</dbReference>
<dbReference type="AlphaFoldDB" id="I4GYM7"/>
<evidence type="ECO:0000313" key="4">
    <source>
        <dbReference type="Proteomes" id="UP000003613"/>
    </source>
</evidence>
<comment type="caution">
    <text evidence="3">The sequence shown here is derived from an EMBL/GenBank/DDBJ whole genome shotgun (WGS) entry which is preliminary data.</text>
</comment>
<dbReference type="SMART" id="SM00530">
    <property type="entry name" value="HTH_XRE"/>
    <property type="match status" value="1"/>
</dbReference>
<dbReference type="Pfam" id="PF01381">
    <property type="entry name" value="HTH_3"/>
    <property type="match status" value="1"/>
</dbReference>
<dbReference type="NCBIfam" id="TIGR02607">
    <property type="entry name" value="antidote_HigA"/>
    <property type="match status" value="1"/>
</dbReference>
<dbReference type="CDD" id="cd00093">
    <property type="entry name" value="HTH_XRE"/>
    <property type="match status" value="1"/>
</dbReference>
<protein>
    <submittedName>
        <fullName evidence="3">Virulence-associated protein I</fullName>
    </submittedName>
</protein>
<gene>
    <name evidence="3" type="ORF">MICAF_1060002</name>
</gene>